<proteinExistence type="predicted"/>
<dbReference type="AlphaFoldDB" id="A0A4U0Y023"/>
<dbReference type="Gene3D" id="3.40.50.1820">
    <property type="entry name" value="alpha/beta hydrolase"/>
    <property type="match status" value="1"/>
</dbReference>
<dbReference type="PANTHER" id="PTHR48081:SF8">
    <property type="entry name" value="ALPHA_BETA HYDROLASE FOLD-3 DOMAIN-CONTAINING PROTEIN-RELATED"/>
    <property type="match status" value="1"/>
</dbReference>
<protein>
    <recommendedName>
        <fullName evidence="2">Alpha/beta hydrolase fold-3 domain-containing protein</fullName>
    </recommendedName>
</protein>
<evidence type="ECO:0000313" key="3">
    <source>
        <dbReference type="EMBL" id="TKA81323.1"/>
    </source>
</evidence>
<dbReference type="InterPro" id="IPR029058">
    <property type="entry name" value="AB_hydrolase_fold"/>
</dbReference>
<reference evidence="3 4" key="1">
    <citation type="submission" date="2017-03" db="EMBL/GenBank/DDBJ databases">
        <title>Genomes of endolithic fungi from Antarctica.</title>
        <authorList>
            <person name="Coleine C."/>
            <person name="Masonjones S."/>
            <person name="Stajich J.E."/>
        </authorList>
    </citation>
    <scope>NUCLEOTIDE SEQUENCE [LARGE SCALE GENOMIC DNA]</scope>
    <source>
        <strain evidence="3 4">CCFEE 5184</strain>
    </source>
</reference>
<name>A0A4U0Y023_9PEZI</name>
<organism evidence="3 4">
    <name type="scientific">Friedmanniomyces simplex</name>
    <dbReference type="NCBI Taxonomy" id="329884"/>
    <lineage>
        <taxon>Eukaryota</taxon>
        <taxon>Fungi</taxon>
        <taxon>Dikarya</taxon>
        <taxon>Ascomycota</taxon>
        <taxon>Pezizomycotina</taxon>
        <taxon>Dothideomycetes</taxon>
        <taxon>Dothideomycetidae</taxon>
        <taxon>Mycosphaerellales</taxon>
        <taxon>Teratosphaeriaceae</taxon>
        <taxon>Friedmanniomyces</taxon>
    </lineage>
</organism>
<dbReference type="OrthoDB" id="433474at2759"/>
<dbReference type="Proteomes" id="UP000309340">
    <property type="component" value="Unassembled WGS sequence"/>
</dbReference>
<comment type="caution">
    <text evidence="3">The sequence shown here is derived from an EMBL/GenBank/DDBJ whole genome shotgun (WGS) entry which is preliminary data.</text>
</comment>
<evidence type="ECO:0000259" key="2">
    <source>
        <dbReference type="Pfam" id="PF07859"/>
    </source>
</evidence>
<keyword evidence="4" id="KW-1185">Reference proteome</keyword>
<sequence>MPFTLDPEIGAVLGKLFGENPPAKPPVSPSIGRPPIQQLILSQVGDIETRRSNNDAFFGLLNSQRPAVSDVDCQDFYTKASDGHELLCRWFTKKGAKLSGSPAVCYAHGGGMISLRIEYYDSTIKRYVKATGVPFLVIEYRLAPEFKAPIQVTDTYAGLQYLVSHANELGVDPKRIAVMGDSGGGAIAASLAHYIKRNNGPPVSKQILIYPMLDDRTITTPKNLAPFASWDGNDNKTAWTAVLGEDRVGGKDIQPTEAAARMTVEDARGLPPAYIDVGELDLFRDETLEYARKLGQAGVSCELHLFPSVPHGYDAFAPEAEVSKRTFEERFRAIRSL</sequence>
<dbReference type="SUPFAM" id="SSF53474">
    <property type="entry name" value="alpha/beta-Hydrolases"/>
    <property type="match status" value="1"/>
</dbReference>
<feature type="domain" description="Alpha/beta hydrolase fold-3" evidence="2">
    <location>
        <begin position="104"/>
        <end position="313"/>
    </location>
</feature>
<dbReference type="STRING" id="329884.A0A4U0Y023"/>
<evidence type="ECO:0000256" key="1">
    <source>
        <dbReference type="ARBA" id="ARBA00022801"/>
    </source>
</evidence>
<gene>
    <name evidence="3" type="ORF">B0A55_02768</name>
</gene>
<dbReference type="Pfam" id="PF07859">
    <property type="entry name" value="Abhydrolase_3"/>
    <property type="match status" value="1"/>
</dbReference>
<dbReference type="GO" id="GO:0016787">
    <property type="term" value="F:hydrolase activity"/>
    <property type="evidence" value="ECO:0007669"/>
    <property type="project" value="UniProtKB-KW"/>
</dbReference>
<dbReference type="PANTHER" id="PTHR48081">
    <property type="entry name" value="AB HYDROLASE SUPERFAMILY PROTEIN C4A8.06C"/>
    <property type="match status" value="1"/>
</dbReference>
<dbReference type="EMBL" id="NAJQ01000053">
    <property type="protein sequence ID" value="TKA81323.1"/>
    <property type="molecule type" value="Genomic_DNA"/>
</dbReference>
<dbReference type="InterPro" id="IPR013094">
    <property type="entry name" value="AB_hydrolase_3"/>
</dbReference>
<dbReference type="InterPro" id="IPR050300">
    <property type="entry name" value="GDXG_lipolytic_enzyme"/>
</dbReference>
<accession>A0A4U0Y023</accession>
<keyword evidence="1" id="KW-0378">Hydrolase</keyword>
<evidence type="ECO:0000313" key="4">
    <source>
        <dbReference type="Proteomes" id="UP000309340"/>
    </source>
</evidence>